<dbReference type="EMBL" id="KN123809">
    <property type="protein sequence ID" value="KFO23203.1"/>
    <property type="molecule type" value="Genomic_DNA"/>
</dbReference>
<proteinExistence type="predicted"/>
<reference evidence="2 3" key="1">
    <citation type="submission" date="2013-11" db="EMBL/GenBank/DDBJ databases">
        <title>The Damaraland mole rat (Fukomys damarensis) genome and evolution of African mole rats.</title>
        <authorList>
            <person name="Gladyshev V.N."/>
            <person name="Fang X."/>
        </authorList>
    </citation>
    <scope>NUCLEOTIDE SEQUENCE [LARGE SCALE GENOMIC DNA]</scope>
    <source>
        <tissue evidence="2">Liver</tissue>
    </source>
</reference>
<organism evidence="2 3">
    <name type="scientific">Fukomys damarensis</name>
    <name type="common">Damaraland mole rat</name>
    <name type="synonym">Cryptomys damarensis</name>
    <dbReference type="NCBI Taxonomy" id="885580"/>
    <lineage>
        <taxon>Eukaryota</taxon>
        <taxon>Metazoa</taxon>
        <taxon>Chordata</taxon>
        <taxon>Craniata</taxon>
        <taxon>Vertebrata</taxon>
        <taxon>Euteleostomi</taxon>
        <taxon>Mammalia</taxon>
        <taxon>Eutheria</taxon>
        <taxon>Euarchontoglires</taxon>
        <taxon>Glires</taxon>
        <taxon>Rodentia</taxon>
        <taxon>Hystricomorpha</taxon>
        <taxon>Bathyergidae</taxon>
        <taxon>Fukomys</taxon>
    </lineage>
</organism>
<dbReference type="AlphaFoldDB" id="A0A091CYA3"/>
<protein>
    <submittedName>
        <fullName evidence="2">Uncharacterized protein</fullName>
    </submittedName>
</protein>
<feature type="region of interest" description="Disordered" evidence="1">
    <location>
        <begin position="1"/>
        <end position="20"/>
    </location>
</feature>
<evidence type="ECO:0000256" key="1">
    <source>
        <dbReference type="SAM" id="MobiDB-lite"/>
    </source>
</evidence>
<gene>
    <name evidence="2" type="ORF">H920_15368</name>
</gene>
<keyword evidence="3" id="KW-1185">Reference proteome</keyword>
<sequence>MTARCSARTPVPHSGTAGLYKHEESRHIVRRYKFPEMNGAIAYLTSDENTNVTLKVCDNKNTSNAYYTEANRGFCEIYTLLKTMPSGQ</sequence>
<evidence type="ECO:0000313" key="2">
    <source>
        <dbReference type="EMBL" id="KFO23203.1"/>
    </source>
</evidence>
<name>A0A091CYA3_FUKDA</name>
<dbReference type="Proteomes" id="UP000028990">
    <property type="component" value="Unassembled WGS sequence"/>
</dbReference>
<accession>A0A091CYA3</accession>
<evidence type="ECO:0000313" key="3">
    <source>
        <dbReference type="Proteomes" id="UP000028990"/>
    </source>
</evidence>